<reference evidence="3" key="1">
    <citation type="submission" date="2021-04" db="EMBL/GenBank/DDBJ databases">
        <authorList>
            <person name="Zhang D.-C."/>
        </authorList>
    </citation>
    <scope>NUCLEOTIDE SEQUENCE</scope>
    <source>
        <strain evidence="3">CGMCC 1.15697</strain>
    </source>
</reference>
<protein>
    <submittedName>
        <fullName evidence="3">FAD-binding oxidoreductase</fullName>
    </submittedName>
</protein>
<accession>A0A8J7V2X1</accession>
<dbReference type="PANTHER" id="PTHR13847:SF281">
    <property type="entry name" value="FAD DEPENDENT OXIDOREDUCTASE DOMAIN-CONTAINING PROTEIN"/>
    <property type="match status" value="1"/>
</dbReference>
<organism evidence="3 4">
    <name type="scientific">Marivibrio halodurans</name>
    <dbReference type="NCBI Taxonomy" id="2039722"/>
    <lineage>
        <taxon>Bacteria</taxon>
        <taxon>Pseudomonadati</taxon>
        <taxon>Pseudomonadota</taxon>
        <taxon>Alphaproteobacteria</taxon>
        <taxon>Rhodospirillales</taxon>
        <taxon>Rhodospirillaceae</taxon>
        <taxon>Marivibrio</taxon>
    </lineage>
</organism>
<keyword evidence="1" id="KW-0560">Oxidoreductase</keyword>
<evidence type="ECO:0000313" key="4">
    <source>
        <dbReference type="Proteomes" id="UP000672602"/>
    </source>
</evidence>
<dbReference type="EMBL" id="JAGMWN010000001">
    <property type="protein sequence ID" value="MBP5856204.1"/>
    <property type="molecule type" value="Genomic_DNA"/>
</dbReference>
<evidence type="ECO:0000313" key="3">
    <source>
        <dbReference type="EMBL" id="MBP5856204.1"/>
    </source>
</evidence>
<dbReference type="RefSeq" id="WP_210680742.1">
    <property type="nucleotide sequence ID" value="NZ_JAGMWN010000001.1"/>
</dbReference>
<dbReference type="InterPro" id="IPR036188">
    <property type="entry name" value="FAD/NAD-bd_sf"/>
</dbReference>
<dbReference type="GO" id="GO:0005737">
    <property type="term" value="C:cytoplasm"/>
    <property type="evidence" value="ECO:0007669"/>
    <property type="project" value="TreeGrafter"/>
</dbReference>
<evidence type="ECO:0000259" key="2">
    <source>
        <dbReference type="Pfam" id="PF01266"/>
    </source>
</evidence>
<dbReference type="Gene3D" id="3.50.50.60">
    <property type="entry name" value="FAD/NAD(P)-binding domain"/>
    <property type="match status" value="1"/>
</dbReference>
<dbReference type="PANTHER" id="PTHR13847">
    <property type="entry name" value="SARCOSINE DEHYDROGENASE-RELATED"/>
    <property type="match status" value="1"/>
</dbReference>
<proteinExistence type="predicted"/>
<evidence type="ECO:0000256" key="1">
    <source>
        <dbReference type="ARBA" id="ARBA00023002"/>
    </source>
</evidence>
<name>A0A8J7V2X1_9PROT</name>
<dbReference type="Pfam" id="PF01266">
    <property type="entry name" value="DAO"/>
    <property type="match status" value="1"/>
</dbReference>
<dbReference type="Proteomes" id="UP000672602">
    <property type="component" value="Unassembled WGS sequence"/>
</dbReference>
<gene>
    <name evidence="3" type="ORF">KAJ83_04230</name>
</gene>
<keyword evidence="4" id="KW-1185">Reference proteome</keyword>
<feature type="domain" description="FAD dependent oxidoreductase" evidence="2">
    <location>
        <begin position="31"/>
        <end position="385"/>
    </location>
</feature>
<dbReference type="SUPFAM" id="SSF51905">
    <property type="entry name" value="FAD/NAD(P)-binding domain"/>
    <property type="match status" value="1"/>
</dbReference>
<dbReference type="AlphaFoldDB" id="A0A8J7V2X1"/>
<dbReference type="InterPro" id="IPR006076">
    <property type="entry name" value="FAD-dep_OxRdtase"/>
</dbReference>
<dbReference type="GO" id="GO:0016491">
    <property type="term" value="F:oxidoreductase activity"/>
    <property type="evidence" value="ECO:0007669"/>
    <property type="project" value="UniProtKB-KW"/>
</dbReference>
<dbReference type="PRINTS" id="PR00411">
    <property type="entry name" value="PNDRDTASEI"/>
</dbReference>
<sequence>MAVDQTRPSYYQATCNDTTRHPRLEGSQKADVVVVGAGYTGLSAALELAEAGYDVAVVEAETVGYGASGRNGGHVCPDYNKSMAHLTKALGQDGARIAWELGNETTRLVGERVRKYGIDCDLKWGYLHAAERRGHVPELHEMAEEAAHWGYDGMRVIEGEELRSRLGTTRYHAALEDPRGGHLHPLNYCKGLARAAVAAGARIYEESRVLALDTGEKSGGNVSVTTADGSVEADFMVLAGNAYLQETVPFLYRRLMPVGSYIVATEPLGDNMARELIREDEAVGNMNFIVDYYRLSADRRMLYGGRATYSGIEPRDLASFVLPRMTGVFPQLKDSRIDYAWGGNIGITVDRMPHVGRIGTRCYFSQGYSGHGLALSNLCGKLISEAIRGQNERFDTLAAVRHPIFPGGRFRTPLLSLGMLWYRLKDALA</sequence>
<dbReference type="Gene3D" id="3.30.9.10">
    <property type="entry name" value="D-Amino Acid Oxidase, subunit A, domain 2"/>
    <property type="match status" value="1"/>
</dbReference>
<comment type="caution">
    <text evidence="3">The sequence shown here is derived from an EMBL/GenBank/DDBJ whole genome shotgun (WGS) entry which is preliminary data.</text>
</comment>